<evidence type="ECO:0000313" key="2">
    <source>
        <dbReference type="Proteomes" id="UP001239111"/>
    </source>
</evidence>
<dbReference type="EMBL" id="CM056742">
    <property type="protein sequence ID" value="KAJ8677343.1"/>
    <property type="molecule type" value="Genomic_DNA"/>
</dbReference>
<sequence length="581" mass="64885">MIGIDGAPLGKSTERTVWPVLCSSKGSNDVHIVGIFLGNSKPADANEFLQPMVDELIELVNNGIQTNGKEYNVRLYALVCDAPAKAFLLGLKNHTGYYSYPRSILAGVPKFGPVTNVVVDPMHQVYLGPGRKLIMIWMARPIPQIPSKEIKAMSDKLVSFKDYITYDFARRPRSLQYMKYFKATELRTFLLYTAIVAGKGFLPVKIYEYLLTLHIALTILNRVNLCEDEETRAYAGYLLSDFVEKFEETGLVRKGDQPLQQLMRRCAEIEAVNANCAINRHIGWSQQEGKGPMGSHGGVMTILRLDQFTINCKDGKNGCVMIETASSTGERTSVIVECECIYKSATGRFIIDGKVMDVIGDFYTKPIRSPSLGMNVIRNKAVGNGSWSVENIVSEQDRALATKTFFTMTSSSNITVLDWKIAAFQTEKRDVDEELTDRGEGNKRKVKEVVEIVPVPWFISPMKRDGGKVRWPADTPAHKLTRLIQKCTLPEDDWTTIEYTRILGSAGTWDEANVKVDLAETLSDVDAEYERQREKSKRHAAHKKVDPNYDYDSTDSSSDGEPPEKNGHGKRGCGCSNITAS</sequence>
<keyword evidence="2" id="KW-1185">Reference proteome</keyword>
<dbReference type="Proteomes" id="UP001239111">
    <property type="component" value="Chromosome 2"/>
</dbReference>
<evidence type="ECO:0000313" key="1">
    <source>
        <dbReference type="EMBL" id="KAJ8677343.1"/>
    </source>
</evidence>
<gene>
    <name evidence="1" type="ORF">QAD02_013130</name>
</gene>
<reference evidence="1" key="1">
    <citation type="submission" date="2023-04" db="EMBL/GenBank/DDBJ databases">
        <title>A chromosome-level genome assembly of the parasitoid wasp Eretmocerus hayati.</title>
        <authorList>
            <person name="Zhong Y."/>
            <person name="Liu S."/>
            <person name="Liu Y."/>
        </authorList>
    </citation>
    <scope>NUCLEOTIDE SEQUENCE</scope>
    <source>
        <strain evidence="1">ZJU_SS_LIU_2023</strain>
    </source>
</reference>
<protein>
    <submittedName>
        <fullName evidence="1">Uncharacterized protein</fullName>
    </submittedName>
</protein>
<proteinExistence type="predicted"/>
<accession>A0ACC2P2L4</accession>
<comment type="caution">
    <text evidence="1">The sequence shown here is derived from an EMBL/GenBank/DDBJ whole genome shotgun (WGS) entry which is preliminary data.</text>
</comment>
<name>A0ACC2P2L4_9HYME</name>
<organism evidence="1 2">
    <name type="scientific">Eretmocerus hayati</name>
    <dbReference type="NCBI Taxonomy" id="131215"/>
    <lineage>
        <taxon>Eukaryota</taxon>
        <taxon>Metazoa</taxon>
        <taxon>Ecdysozoa</taxon>
        <taxon>Arthropoda</taxon>
        <taxon>Hexapoda</taxon>
        <taxon>Insecta</taxon>
        <taxon>Pterygota</taxon>
        <taxon>Neoptera</taxon>
        <taxon>Endopterygota</taxon>
        <taxon>Hymenoptera</taxon>
        <taxon>Apocrita</taxon>
        <taxon>Proctotrupomorpha</taxon>
        <taxon>Chalcidoidea</taxon>
        <taxon>Aphelinidae</taxon>
        <taxon>Aphelininae</taxon>
        <taxon>Eretmocerus</taxon>
    </lineage>
</organism>